<evidence type="ECO:0000313" key="2">
    <source>
        <dbReference type="Proteomes" id="UP000053257"/>
    </source>
</evidence>
<keyword evidence="2" id="KW-1185">Reference proteome</keyword>
<gene>
    <name evidence="1" type="ORF">PHLGIDRAFT_417762</name>
</gene>
<dbReference type="Proteomes" id="UP000053257">
    <property type="component" value="Unassembled WGS sequence"/>
</dbReference>
<sequence length="255" mass="27302">MGIPCSTTARSDLAANDGSSGLQICNPPQVQAHSVIGHLSTAAHVRPGNLGLKYDREAPAIEDGLQICLRREVQHAEVALSNGQVQPRPKAFLRVAIRNNVRRPLRIAKSPGTRPSLSLHRHKSTLTLGRAGYEPLRQPFADLPVQGTHAPLLCGRSRAERCACARRGSRIACASLFRPAAAPISRLGGMFANGVASRPRLRRCSPSCIGLLVPIPRVRLWPSPLAVIPSSHSGARVVVACSRGAILHAQQGRCH</sequence>
<protein>
    <submittedName>
        <fullName evidence="1">Uncharacterized protein</fullName>
    </submittedName>
</protein>
<name>A0A0C3SFC8_PHLG1</name>
<organism evidence="1 2">
    <name type="scientific">Phlebiopsis gigantea (strain 11061_1 CR5-6)</name>
    <name type="common">White-rot fungus</name>
    <name type="synonym">Peniophora gigantea</name>
    <dbReference type="NCBI Taxonomy" id="745531"/>
    <lineage>
        <taxon>Eukaryota</taxon>
        <taxon>Fungi</taxon>
        <taxon>Dikarya</taxon>
        <taxon>Basidiomycota</taxon>
        <taxon>Agaricomycotina</taxon>
        <taxon>Agaricomycetes</taxon>
        <taxon>Polyporales</taxon>
        <taxon>Phanerochaetaceae</taxon>
        <taxon>Phlebiopsis</taxon>
    </lineage>
</organism>
<proteinExistence type="predicted"/>
<reference evidence="1 2" key="1">
    <citation type="journal article" date="2014" name="PLoS Genet.">
        <title>Analysis of the Phlebiopsis gigantea genome, transcriptome and secretome provides insight into its pioneer colonization strategies of wood.</title>
        <authorList>
            <person name="Hori C."/>
            <person name="Ishida T."/>
            <person name="Igarashi K."/>
            <person name="Samejima M."/>
            <person name="Suzuki H."/>
            <person name="Master E."/>
            <person name="Ferreira P."/>
            <person name="Ruiz-Duenas F.J."/>
            <person name="Held B."/>
            <person name="Canessa P."/>
            <person name="Larrondo L.F."/>
            <person name="Schmoll M."/>
            <person name="Druzhinina I.S."/>
            <person name="Kubicek C.P."/>
            <person name="Gaskell J.A."/>
            <person name="Kersten P."/>
            <person name="St John F."/>
            <person name="Glasner J."/>
            <person name="Sabat G."/>
            <person name="Splinter BonDurant S."/>
            <person name="Syed K."/>
            <person name="Yadav J."/>
            <person name="Mgbeahuruike A.C."/>
            <person name="Kovalchuk A."/>
            <person name="Asiegbu F.O."/>
            <person name="Lackner G."/>
            <person name="Hoffmeister D."/>
            <person name="Rencoret J."/>
            <person name="Gutierrez A."/>
            <person name="Sun H."/>
            <person name="Lindquist E."/>
            <person name="Barry K."/>
            <person name="Riley R."/>
            <person name="Grigoriev I.V."/>
            <person name="Henrissat B."/>
            <person name="Kues U."/>
            <person name="Berka R.M."/>
            <person name="Martinez A.T."/>
            <person name="Covert S.F."/>
            <person name="Blanchette R.A."/>
            <person name="Cullen D."/>
        </authorList>
    </citation>
    <scope>NUCLEOTIDE SEQUENCE [LARGE SCALE GENOMIC DNA]</scope>
    <source>
        <strain evidence="1 2">11061_1 CR5-6</strain>
    </source>
</reference>
<dbReference type="HOGENOM" id="CLU_1090340_0_0_1"/>
<dbReference type="EMBL" id="KN840443">
    <property type="protein sequence ID" value="KIP11860.1"/>
    <property type="molecule type" value="Genomic_DNA"/>
</dbReference>
<accession>A0A0C3SFC8</accession>
<dbReference type="AlphaFoldDB" id="A0A0C3SFC8"/>
<evidence type="ECO:0000313" key="1">
    <source>
        <dbReference type="EMBL" id="KIP11860.1"/>
    </source>
</evidence>